<reference evidence="2 3" key="1">
    <citation type="submission" date="2020-05" db="EMBL/GenBank/DDBJ databases">
        <title>Whole genome sequencing and identification of novel metabolites from Paenibacillus alvei strain JR949.</title>
        <authorList>
            <person name="Rajendhran J."/>
            <person name="Sree Pranav P."/>
            <person name="Mahalakshmi B."/>
            <person name="Karthikeyan R."/>
        </authorList>
    </citation>
    <scope>NUCLEOTIDE SEQUENCE [LARGE SCALE GENOMIC DNA]</scope>
    <source>
        <strain evidence="2 3">JR949</strain>
    </source>
</reference>
<evidence type="ECO:0000256" key="1">
    <source>
        <dbReference type="ARBA" id="ARBA00044755"/>
    </source>
</evidence>
<dbReference type="Pfam" id="PF04519">
    <property type="entry name" value="Bactofilin"/>
    <property type="match status" value="1"/>
</dbReference>
<dbReference type="RefSeq" id="WP_171418355.1">
    <property type="nucleotide sequence ID" value="NZ_JABFOR010000030.1"/>
</dbReference>
<gene>
    <name evidence="2" type="ORF">HMI46_19890</name>
</gene>
<protein>
    <submittedName>
        <fullName evidence="2">Polymer-forming cytoskeletal protein</fullName>
    </submittedName>
</protein>
<comment type="similarity">
    <text evidence="1">Belongs to the bactofilin family.</text>
</comment>
<dbReference type="EMBL" id="JABFOR010000030">
    <property type="protein sequence ID" value="NOJ72809.1"/>
    <property type="molecule type" value="Genomic_DNA"/>
</dbReference>
<organism evidence="2 3">
    <name type="scientific">Paenibacillus alvei</name>
    <name type="common">Bacillus alvei</name>
    <dbReference type="NCBI Taxonomy" id="44250"/>
    <lineage>
        <taxon>Bacteria</taxon>
        <taxon>Bacillati</taxon>
        <taxon>Bacillota</taxon>
        <taxon>Bacilli</taxon>
        <taxon>Bacillales</taxon>
        <taxon>Paenibacillaceae</taxon>
        <taxon>Paenibacillus</taxon>
    </lineage>
</organism>
<evidence type="ECO:0000313" key="3">
    <source>
        <dbReference type="Proteomes" id="UP000552038"/>
    </source>
</evidence>
<evidence type="ECO:0000313" key="2">
    <source>
        <dbReference type="EMBL" id="NOJ72809.1"/>
    </source>
</evidence>
<proteinExistence type="inferred from homology"/>
<dbReference type="PANTHER" id="PTHR35024">
    <property type="entry name" value="HYPOTHETICAL CYTOSOLIC PROTEIN"/>
    <property type="match status" value="1"/>
</dbReference>
<dbReference type="AlphaFoldDB" id="A0AAP7A1N0"/>
<name>A0AAP7A1N0_PAEAL</name>
<sequence length="135" mass="14158">MFAKTSSGKKTIGTDTLIGQATTVEGKLVCETDLRIEGTITGDVHCSQNVIIGESGKAYSNIHASSLIIAGLMQGDVSVTETVIIESSGRLEGNILCRSFIIKEGGKFNGNSQMQQDTTAVANNSTSTDIITSDL</sequence>
<dbReference type="PANTHER" id="PTHR35024:SF4">
    <property type="entry name" value="POLYMER-FORMING CYTOSKELETAL PROTEIN"/>
    <property type="match status" value="1"/>
</dbReference>
<dbReference type="InterPro" id="IPR007607">
    <property type="entry name" value="BacA/B"/>
</dbReference>
<accession>A0AAP7A1N0</accession>
<dbReference type="Proteomes" id="UP000552038">
    <property type="component" value="Unassembled WGS sequence"/>
</dbReference>
<comment type="caution">
    <text evidence="2">The sequence shown here is derived from an EMBL/GenBank/DDBJ whole genome shotgun (WGS) entry which is preliminary data.</text>
</comment>